<evidence type="ECO:0000313" key="12">
    <source>
        <dbReference type="EMBL" id="SBP33218.1"/>
    </source>
</evidence>
<dbReference type="Pfam" id="PF16457">
    <property type="entry name" value="PH_12"/>
    <property type="match status" value="1"/>
</dbReference>
<dbReference type="SUPFAM" id="SSF48371">
    <property type="entry name" value="ARM repeat"/>
    <property type="match status" value="1"/>
</dbReference>
<dbReference type="Pfam" id="PF16421">
    <property type="entry name" value="E2F_CC-MB"/>
    <property type="match status" value="1"/>
</dbReference>
<comment type="subcellular location">
    <subcellularLocation>
        <location evidence="9">Nucleus</location>
    </subcellularLocation>
</comment>
<dbReference type="Gene3D" id="6.10.250.540">
    <property type="match status" value="1"/>
</dbReference>
<gene>
    <name evidence="12" type="primary">ELMO3</name>
</gene>
<dbReference type="EMBL" id="HADX01010986">
    <property type="protein sequence ID" value="SBP33218.1"/>
    <property type="molecule type" value="Transcribed_RNA"/>
</dbReference>
<dbReference type="InterPro" id="IPR003316">
    <property type="entry name" value="E2F_WHTH_DNA-bd_dom"/>
</dbReference>
<dbReference type="PANTHER" id="PTHR12081:SF42">
    <property type="entry name" value="TRANSCRIPTION FACTOR E2F4"/>
    <property type="match status" value="1"/>
</dbReference>
<keyword evidence="6 9" id="KW-0238">DNA-binding</keyword>
<dbReference type="Gene3D" id="6.10.250.810">
    <property type="match status" value="1"/>
</dbReference>
<keyword evidence="3" id="KW-0581">Phagocytosis</keyword>
<evidence type="ECO:0000259" key="11">
    <source>
        <dbReference type="PROSITE" id="PS51335"/>
    </source>
</evidence>
<dbReference type="InterPro" id="IPR036388">
    <property type="entry name" value="WH-like_DNA-bd_sf"/>
</dbReference>
<keyword evidence="5" id="KW-0729">SH3-binding</keyword>
<sequence>MELESASNRGDPGSVGDSLQPQTPSRHEKSLGLLTTKFVTLLQEAKDGVLDLKAAADTLAVRQKRRIYDITNVLEGIGLIEKKSKNSIQWKGVGPGCNTREIADKLIDLKAELDDLAVREHELDQQRVWVQQSIKNVTDDSNNSPMAYVKHEDLCGAFKGDTLLAIRAPIGTQLEVPIPEAALNGQRKYQIRLKSTTGPIEVLLVNKDPSSASPVVLPVPPPDDVLQSLPAPTPTSQLPASASQVPKGTPATATKAAPAITPASAASQTTAEVMSTTPLSPASETPAAAPQQLQSSASLDGSASSSASAAFEPIKSNPSELLDFPKELSDMFDPTKEIMSGDLLEDLMSSEVFSPLLRLSPPPSDHDYIYNLDETEESNRLDIKNGCILRLTKAPGRCAEDLYKGIQSSDAGVLCDSLKELANVSKDVTFAQEFISRDGHLLLVKIVEDSNESNLIMMHTLTAFMQLMDHGIVSWENLSSVFIKKIASFVNAKATDESIQQVSLDILENMVLSSHSLFLQVKLEVTMERLIAHLQNSSREDKHECPFARSSIQLTLVLCEILRIGEPTSETGSDYHPIFFSQDRLLEELFCVCIQLLNKTWKEMRATQEDFDKVMQVVREQITRTLSSKPTSLELFKNKVNALNYGEILKLRQTERLHQEETLAPPVLDLKERLKPELLELIRQQRLNRLCQGTMFRKISSRRRQDKLWYCRLSPNHKMLHFGDIEEDTENPPIETLQDKIP</sequence>
<dbReference type="Gene3D" id="1.10.10.10">
    <property type="entry name" value="Winged helix-like DNA-binding domain superfamily/Winged helix DNA-binding domain"/>
    <property type="match status" value="1"/>
</dbReference>
<reference evidence="12" key="2">
    <citation type="submission" date="2016-06" db="EMBL/GenBank/DDBJ databases">
        <title>The genome of a short-lived fish provides insights into sex chromosome evolution and the genetic control of aging.</title>
        <authorList>
            <person name="Reichwald K."/>
            <person name="Felder M."/>
            <person name="Petzold A."/>
            <person name="Koch P."/>
            <person name="Groth M."/>
            <person name="Platzer M."/>
        </authorList>
    </citation>
    <scope>NUCLEOTIDE SEQUENCE</scope>
    <source>
        <tissue evidence="12">Brain</tissue>
    </source>
</reference>
<keyword evidence="4 9" id="KW-0805">Transcription regulation</keyword>
<dbReference type="AlphaFoldDB" id="A0A1A7YSL8"/>
<feature type="compositionally biased region" description="Low complexity" evidence="10">
    <location>
        <begin position="249"/>
        <end position="271"/>
    </location>
</feature>
<dbReference type="GO" id="GO:0006915">
    <property type="term" value="P:apoptotic process"/>
    <property type="evidence" value="ECO:0007669"/>
    <property type="project" value="UniProtKB-KW"/>
</dbReference>
<dbReference type="GO" id="GO:0017124">
    <property type="term" value="F:SH3 domain binding"/>
    <property type="evidence" value="ECO:0007669"/>
    <property type="project" value="UniProtKB-KW"/>
</dbReference>
<dbReference type="PANTHER" id="PTHR12081">
    <property type="entry name" value="TRANSCRIPTION FACTOR E2F"/>
    <property type="match status" value="1"/>
</dbReference>
<reference evidence="12" key="1">
    <citation type="submission" date="2016-05" db="EMBL/GenBank/DDBJ databases">
        <authorList>
            <person name="Lavstsen T."/>
            <person name="Jespersen J.S."/>
        </authorList>
    </citation>
    <scope>NUCLEOTIDE SEQUENCE</scope>
    <source>
        <tissue evidence="12">Brain</tissue>
    </source>
</reference>
<dbReference type="InterPro" id="IPR036390">
    <property type="entry name" value="WH_DNA-bd_sf"/>
</dbReference>
<comment type="similarity">
    <text evidence="1 9">Belongs to the E2F/DP family.</text>
</comment>
<dbReference type="InterPro" id="IPR015633">
    <property type="entry name" value="E2F"/>
</dbReference>
<dbReference type="InterPro" id="IPR024574">
    <property type="entry name" value="ELMO_ARM"/>
</dbReference>
<evidence type="ECO:0000256" key="7">
    <source>
        <dbReference type="ARBA" id="ARBA00023163"/>
    </source>
</evidence>
<accession>A0A1A7YSL8</accession>
<feature type="compositionally biased region" description="Low complexity" evidence="10">
    <location>
        <begin position="286"/>
        <end position="304"/>
    </location>
</feature>
<dbReference type="GO" id="GO:0000978">
    <property type="term" value="F:RNA polymerase II cis-regulatory region sequence-specific DNA binding"/>
    <property type="evidence" value="ECO:0007669"/>
    <property type="project" value="InterPro"/>
</dbReference>
<dbReference type="GO" id="GO:0046983">
    <property type="term" value="F:protein dimerization activity"/>
    <property type="evidence" value="ECO:0007669"/>
    <property type="project" value="InterPro"/>
</dbReference>
<feature type="compositionally biased region" description="Polar residues" evidence="10">
    <location>
        <begin position="234"/>
        <end position="246"/>
    </location>
</feature>
<dbReference type="InterPro" id="IPR016024">
    <property type="entry name" value="ARM-type_fold"/>
</dbReference>
<dbReference type="GO" id="GO:0006909">
    <property type="term" value="P:phagocytosis"/>
    <property type="evidence" value="ECO:0007669"/>
    <property type="project" value="UniProtKB-KW"/>
</dbReference>
<keyword evidence="7 9" id="KW-0804">Transcription</keyword>
<comment type="function">
    <text evidence="8">Involved in cytoskeletal rearrangements required for phagocytosis of apoptotic cells and cell motility. Acts in association with DOCK1 and CRK. Was initially proposed to be required in complex with DOCK1 to activate Rac Rho small GTPases. May enhance the guanine nucleotide exchange factor (GEF) activity of DOCK1.</text>
</comment>
<feature type="domain" description="ELMO" evidence="11">
    <location>
        <begin position="453"/>
        <end position="626"/>
    </location>
</feature>
<dbReference type="InterPro" id="IPR037241">
    <property type="entry name" value="E2F-DP_heterodim"/>
</dbReference>
<dbReference type="SUPFAM" id="SSF144074">
    <property type="entry name" value="E2F-DP heterodimerization region"/>
    <property type="match status" value="1"/>
</dbReference>
<evidence type="ECO:0000256" key="8">
    <source>
        <dbReference type="ARBA" id="ARBA00024863"/>
    </source>
</evidence>
<feature type="region of interest" description="Disordered" evidence="10">
    <location>
        <begin position="1"/>
        <end position="27"/>
    </location>
</feature>
<dbReference type="Gene3D" id="2.30.29.30">
    <property type="entry name" value="Pleckstrin-homology domain (PH domain)/Phosphotyrosine-binding domain (PTB)"/>
    <property type="match status" value="1"/>
</dbReference>
<dbReference type="InterPro" id="IPR011993">
    <property type="entry name" value="PH-like_dom_sf"/>
</dbReference>
<dbReference type="CDD" id="cd14660">
    <property type="entry name" value="E2F_DD"/>
    <property type="match status" value="1"/>
</dbReference>
<proteinExistence type="inferred from homology"/>
<dbReference type="GO" id="GO:0000981">
    <property type="term" value="F:DNA-binding transcription factor activity, RNA polymerase II-specific"/>
    <property type="evidence" value="ECO:0007669"/>
    <property type="project" value="TreeGrafter"/>
</dbReference>
<evidence type="ECO:0000256" key="9">
    <source>
        <dbReference type="RuleBase" id="RU003796"/>
    </source>
</evidence>
<dbReference type="InterPro" id="IPR006816">
    <property type="entry name" value="ELMO_dom"/>
</dbReference>
<dbReference type="GO" id="GO:0090575">
    <property type="term" value="C:RNA polymerase II transcription regulator complex"/>
    <property type="evidence" value="ECO:0007669"/>
    <property type="project" value="TreeGrafter"/>
</dbReference>
<evidence type="ECO:0000256" key="6">
    <source>
        <dbReference type="ARBA" id="ARBA00023125"/>
    </source>
</evidence>
<evidence type="ECO:0000256" key="10">
    <source>
        <dbReference type="SAM" id="MobiDB-lite"/>
    </source>
</evidence>
<dbReference type="Gene3D" id="1.25.10.10">
    <property type="entry name" value="Leucine-rich Repeat Variant"/>
    <property type="match status" value="1"/>
</dbReference>
<dbReference type="Pfam" id="PF11841">
    <property type="entry name" value="ELMO_ARM"/>
    <property type="match status" value="1"/>
</dbReference>
<evidence type="ECO:0000256" key="4">
    <source>
        <dbReference type="ARBA" id="ARBA00023015"/>
    </source>
</evidence>
<dbReference type="SUPFAM" id="SSF46785">
    <property type="entry name" value="Winged helix' DNA-binding domain"/>
    <property type="match status" value="1"/>
</dbReference>
<dbReference type="InterPro" id="IPR001849">
    <property type="entry name" value="PH_domain"/>
</dbReference>
<keyword evidence="2" id="KW-0053">Apoptosis</keyword>
<feature type="compositionally biased region" description="Polar residues" evidence="10">
    <location>
        <begin position="272"/>
        <end position="283"/>
    </location>
</feature>
<dbReference type="Pfam" id="PF02319">
    <property type="entry name" value="WHD_E2F_TDP"/>
    <property type="match status" value="1"/>
</dbReference>
<dbReference type="PROSITE" id="PS51335">
    <property type="entry name" value="ELMO"/>
    <property type="match status" value="1"/>
</dbReference>
<evidence type="ECO:0000256" key="1">
    <source>
        <dbReference type="ARBA" id="ARBA00010940"/>
    </source>
</evidence>
<organism evidence="12">
    <name type="scientific">Iconisemion striatum</name>
    <dbReference type="NCBI Taxonomy" id="60296"/>
    <lineage>
        <taxon>Eukaryota</taxon>
        <taxon>Metazoa</taxon>
        <taxon>Chordata</taxon>
        <taxon>Craniata</taxon>
        <taxon>Vertebrata</taxon>
        <taxon>Euteleostomi</taxon>
        <taxon>Actinopterygii</taxon>
        <taxon>Neopterygii</taxon>
        <taxon>Teleostei</taxon>
        <taxon>Neoteleostei</taxon>
        <taxon>Acanthomorphata</taxon>
        <taxon>Ovalentaria</taxon>
        <taxon>Atherinomorphae</taxon>
        <taxon>Cyprinodontiformes</taxon>
        <taxon>Nothobranchiidae</taxon>
        <taxon>Iconisemion</taxon>
    </lineage>
</organism>
<keyword evidence="9" id="KW-0539">Nucleus</keyword>
<name>A0A1A7YSL8_9TELE</name>
<dbReference type="FunFam" id="1.10.10.10:FF:000008">
    <property type="entry name" value="E2F transcription factor 1"/>
    <property type="match status" value="1"/>
</dbReference>
<dbReference type="SMART" id="SM01372">
    <property type="entry name" value="E2F_TDP"/>
    <property type="match status" value="1"/>
</dbReference>
<feature type="region of interest" description="Disordered" evidence="10">
    <location>
        <begin position="211"/>
        <end position="304"/>
    </location>
</feature>
<protein>
    <submittedName>
        <fullName evidence="12">Engulfment and cell motility 3</fullName>
    </submittedName>
</protein>
<dbReference type="InterPro" id="IPR032198">
    <property type="entry name" value="E2F_CC-MB"/>
</dbReference>
<evidence type="ECO:0000256" key="2">
    <source>
        <dbReference type="ARBA" id="ARBA00022703"/>
    </source>
</evidence>
<evidence type="ECO:0000256" key="3">
    <source>
        <dbReference type="ARBA" id="ARBA00022907"/>
    </source>
</evidence>
<evidence type="ECO:0000256" key="5">
    <source>
        <dbReference type="ARBA" id="ARBA00023036"/>
    </source>
</evidence>
<feature type="non-terminal residue" evidence="12">
    <location>
        <position position="742"/>
    </location>
</feature>
<dbReference type="InterPro" id="IPR011989">
    <property type="entry name" value="ARM-like"/>
</dbReference>